<feature type="signal peptide" evidence="1">
    <location>
        <begin position="1"/>
        <end position="20"/>
    </location>
</feature>
<dbReference type="AlphaFoldDB" id="A0A139XEU9"/>
<name>A0A139XEU9_9CYAN</name>
<protein>
    <submittedName>
        <fullName evidence="2">Uncharacterized protein</fullName>
    </submittedName>
</protein>
<keyword evidence="3" id="KW-1185">Reference proteome</keyword>
<organism evidence="2 3">
    <name type="scientific">Scytonema hofmannii PCC 7110</name>
    <dbReference type="NCBI Taxonomy" id="128403"/>
    <lineage>
        <taxon>Bacteria</taxon>
        <taxon>Bacillati</taxon>
        <taxon>Cyanobacteriota</taxon>
        <taxon>Cyanophyceae</taxon>
        <taxon>Nostocales</taxon>
        <taxon>Scytonemataceae</taxon>
        <taxon>Scytonema</taxon>
    </lineage>
</organism>
<sequence length="216" mass="23292">MKSFKAILVFLLLLVNLVVAQPSFADPIAEKSPEYIGINQQLDQLLQIRNDPSQGGYTVEDLQKRIADLQFQKYIQESTEDWGVCRNETGKTIGVYAHKPSKSSTPTNTLFYLGAGKKTDDEWDCDGIYLPNDAKVAGINLPAPVAGQAEQTAGQQPFVLKIVDGTQLVARTNAVTGDVELNAPIAGVIAAGEPNWSIPNLSQAEVSAQVPNAPID</sequence>
<accession>A0A139XEU9</accession>
<comment type="caution">
    <text evidence="2">The sequence shown here is derived from an EMBL/GenBank/DDBJ whole genome shotgun (WGS) entry which is preliminary data.</text>
</comment>
<feature type="chain" id="PRO_5007300670" evidence="1">
    <location>
        <begin position="21"/>
        <end position="216"/>
    </location>
</feature>
<reference evidence="2 3" key="1">
    <citation type="journal article" date="2013" name="Genome Biol. Evol.">
        <title>Genomes of Stigonematalean cyanobacteria (subsection V) and the evolution of oxygenic photosynthesis from prokaryotes to plastids.</title>
        <authorList>
            <person name="Dagan T."/>
            <person name="Roettger M."/>
            <person name="Stucken K."/>
            <person name="Landan G."/>
            <person name="Koch R."/>
            <person name="Major P."/>
            <person name="Gould S.B."/>
            <person name="Goremykin V.V."/>
            <person name="Rippka R."/>
            <person name="Tandeau de Marsac N."/>
            <person name="Gugger M."/>
            <person name="Lockhart P.J."/>
            <person name="Allen J.F."/>
            <person name="Brune I."/>
            <person name="Maus I."/>
            <person name="Puhler A."/>
            <person name="Martin W.F."/>
        </authorList>
    </citation>
    <scope>NUCLEOTIDE SEQUENCE [LARGE SCALE GENOMIC DNA]</scope>
    <source>
        <strain evidence="2 3">PCC 7110</strain>
    </source>
</reference>
<dbReference type="OrthoDB" id="422351at2"/>
<evidence type="ECO:0000256" key="1">
    <source>
        <dbReference type="SAM" id="SignalP"/>
    </source>
</evidence>
<dbReference type="EMBL" id="ANNX02000016">
    <property type="protein sequence ID" value="KYC43206.1"/>
    <property type="molecule type" value="Genomic_DNA"/>
</dbReference>
<evidence type="ECO:0000313" key="3">
    <source>
        <dbReference type="Proteomes" id="UP000076925"/>
    </source>
</evidence>
<gene>
    <name evidence="2" type="ORF">WA1_14005</name>
</gene>
<evidence type="ECO:0000313" key="2">
    <source>
        <dbReference type="EMBL" id="KYC43206.1"/>
    </source>
</evidence>
<dbReference type="Proteomes" id="UP000076925">
    <property type="component" value="Unassembled WGS sequence"/>
</dbReference>
<proteinExistence type="predicted"/>
<keyword evidence="1" id="KW-0732">Signal</keyword>
<dbReference type="RefSeq" id="WP_017747736.1">
    <property type="nucleotide sequence ID" value="NZ_KQ976354.1"/>
</dbReference>